<feature type="non-terminal residue" evidence="2">
    <location>
        <position position="1"/>
    </location>
</feature>
<protein>
    <submittedName>
        <fullName evidence="2">FCA-like protein</fullName>
    </submittedName>
</protein>
<feature type="compositionally biased region" description="Polar residues" evidence="1">
    <location>
        <begin position="80"/>
        <end position="89"/>
    </location>
</feature>
<dbReference type="Proteomes" id="UP000265520">
    <property type="component" value="Unassembled WGS sequence"/>
</dbReference>
<sequence length="89" mass="10215">EVPHLICLQITKTKIFQSVTGVNTTALMWEKPEEYALYDKESQKQHEQDDPSFLQPQLSLSSSQEVSQTQQETNHDHMQSETSPVVEQV</sequence>
<feature type="region of interest" description="Disordered" evidence="1">
    <location>
        <begin position="40"/>
        <end position="89"/>
    </location>
</feature>
<evidence type="ECO:0000256" key="1">
    <source>
        <dbReference type="SAM" id="MobiDB-lite"/>
    </source>
</evidence>
<dbReference type="EMBL" id="LXQA010009328">
    <property type="protein sequence ID" value="MCH85887.1"/>
    <property type="molecule type" value="Genomic_DNA"/>
</dbReference>
<feature type="compositionally biased region" description="Basic and acidic residues" evidence="1">
    <location>
        <begin position="40"/>
        <end position="49"/>
    </location>
</feature>
<evidence type="ECO:0000313" key="2">
    <source>
        <dbReference type="EMBL" id="MCH85887.1"/>
    </source>
</evidence>
<accession>A0A392MEE3</accession>
<evidence type="ECO:0000313" key="3">
    <source>
        <dbReference type="Proteomes" id="UP000265520"/>
    </source>
</evidence>
<feature type="compositionally biased region" description="Low complexity" evidence="1">
    <location>
        <begin position="52"/>
        <end position="71"/>
    </location>
</feature>
<reference evidence="2 3" key="1">
    <citation type="journal article" date="2018" name="Front. Plant Sci.">
        <title>Red Clover (Trifolium pratense) and Zigzag Clover (T. medium) - A Picture of Genomic Similarities and Differences.</title>
        <authorList>
            <person name="Dluhosova J."/>
            <person name="Istvanek J."/>
            <person name="Nedelnik J."/>
            <person name="Repkova J."/>
        </authorList>
    </citation>
    <scope>NUCLEOTIDE SEQUENCE [LARGE SCALE GENOMIC DNA]</scope>
    <source>
        <strain evidence="3">cv. 10/8</strain>
        <tissue evidence="2">Leaf</tissue>
    </source>
</reference>
<comment type="caution">
    <text evidence="2">The sequence shown here is derived from an EMBL/GenBank/DDBJ whole genome shotgun (WGS) entry which is preliminary data.</text>
</comment>
<dbReference type="AlphaFoldDB" id="A0A392MEE3"/>
<organism evidence="2 3">
    <name type="scientific">Trifolium medium</name>
    <dbReference type="NCBI Taxonomy" id="97028"/>
    <lineage>
        <taxon>Eukaryota</taxon>
        <taxon>Viridiplantae</taxon>
        <taxon>Streptophyta</taxon>
        <taxon>Embryophyta</taxon>
        <taxon>Tracheophyta</taxon>
        <taxon>Spermatophyta</taxon>
        <taxon>Magnoliopsida</taxon>
        <taxon>eudicotyledons</taxon>
        <taxon>Gunneridae</taxon>
        <taxon>Pentapetalae</taxon>
        <taxon>rosids</taxon>
        <taxon>fabids</taxon>
        <taxon>Fabales</taxon>
        <taxon>Fabaceae</taxon>
        <taxon>Papilionoideae</taxon>
        <taxon>50 kb inversion clade</taxon>
        <taxon>NPAAA clade</taxon>
        <taxon>Hologalegina</taxon>
        <taxon>IRL clade</taxon>
        <taxon>Trifolieae</taxon>
        <taxon>Trifolium</taxon>
    </lineage>
</organism>
<gene>
    <name evidence="2" type="ORF">A2U01_0006739</name>
</gene>
<name>A0A392MEE3_9FABA</name>
<keyword evidence="3" id="KW-1185">Reference proteome</keyword>
<proteinExistence type="predicted"/>